<feature type="modified residue" description="4-aspartylphosphate" evidence="4">
    <location>
        <position position="53"/>
    </location>
</feature>
<evidence type="ECO:0000259" key="5">
    <source>
        <dbReference type="PROSITE" id="PS50110"/>
    </source>
</evidence>
<dbReference type="InterPro" id="IPR011006">
    <property type="entry name" value="CheY-like_superfamily"/>
</dbReference>
<evidence type="ECO:0000313" key="6">
    <source>
        <dbReference type="EMBL" id="MCQ4838854.1"/>
    </source>
</evidence>
<keyword evidence="4" id="KW-0597">Phosphoprotein</keyword>
<comment type="function">
    <text evidence="3">May play the central regulatory role in sporulation. It may be an element of the effector pathway responsible for the activation of sporulation genes in response to nutritional stress. Spo0A may act in concert with spo0H (a sigma factor) to control the expression of some genes that are critical to the sporulation process.</text>
</comment>
<comment type="caution">
    <text evidence="6">The sequence shown here is derived from an EMBL/GenBank/DDBJ whole genome shotgun (WGS) entry which is preliminary data.</text>
</comment>
<dbReference type="PANTHER" id="PTHR35807">
    <property type="entry name" value="TRANSCRIPTIONAL REGULATOR REDD-RELATED"/>
    <property type="match status" value="1"/>
</dbReference>
<keyword evidence="2" id="KW-0238">DNA-binding</keyword>
<evidence type="ECO:0000256" key="1">
    <source>
        <dbReference type="ARBA" id="ARBA00018672"/>
    </source>
</evidence>
<evidence type="ECO:0000313" key="7">
    <source>
        <dbReference type="Proteomes" id="UP001524473"/>
    </source>
</evidence>
<dbReference type="Gene3D" id="3.40.50.2300">
    <property type="match status" value="1"/>
</dbReference>
<feature type="domain" description="Response regulatory" evidence="5">
    <location>
        <begin position="2"/>
        <end position="116"/>
    </location>
</feature>
<evidence type="ECO:0000256" key="2">
    <source>
        <dbReference type="ARBA" id="ARBA00023125"/>
    </source>
</evidence>
<dbReference type="SMART" id="SM00448">
    <property type="entry name" value="REC"/>
    <property type="match status" value="1"/>
</dbReference>
<accession>A0ABT1RW05</accession>
<evidence type="ECO:0000256" key="4">
    <source>
        <dbReference type="PROSITE-ProRule" id="PRU00169"/>
    </source>
</evidence>
<dbReference type="InterPro" id="IPR036388">
    <property type="entry name" value="WH-like_DNA-bd_sf"/>
</dbReference>
<reference evidence="6 7" key="1">
    <citation type="submission" date="2022-06" db="EMBL/GenBank/DDBJ databases">
        <title>Isolation of gut microbiota from human fecal samples.</title>
        <authorList>
            <person name="Pamer E.G."/>
            <person name="Barat B."/>
            <person name="Waligurski E."/>
            <person name="Medina S."/>
            <person name="Paddock L."/>
            <person name="Mostad J."/>
        </authorList>
    </citation>
    <scope>NUCLEOTIDE SEQUENCE [LARGE SCALE GENOMIC DNA]</scope>
    <source>
        <strain evidence="6 7">DFI.9.73</strain>
    </source>
</reference>
<evidence type="ECO:0000256" key="3">
    <source>
        <dbReference type="ARBA" id="ARBA00024867"/>
    </source>
</evidence>
<dbReference type="RefSeq" id="WP_066861710.1">
    <property type="nucleotide sequence ID" value="NZ_CABKVV010000012.1"/>
</dbReference>
<dbReference type="EMBL" id="JANFZH010000004">
    <property type="protein sequence ID" value="MCQ4838854.1"/>
    <property type="molecule type" value="Genomic_DNA"/>
</dbReference>
<gene>
    <name evidence="6" type="ORF">NE695_02865</name>
</gene>
<dbReference type="SUPFAM" id="SSF52172">
    <property type="entry name" value="CheY-like"/>
    <property type="match status" value="1"/>
</dbReference>
<dbReference type="InterPro" id="IPR016032">
    <property type="entry name" value="Sig_transdc_resp-reg_C-effctor"/>
</dbReference>
<organism evidence="6 7">
    <name type="scientific">Neglectibacter timonensis</name>
    <dbReference type="NCBI Taxonomy" id="1776382"/>
    <lineage>
        <taxon>Bacteria</taxon>
        <taxon>Bacillati</taxon>
        <taxon>Bacillota</taxon>
        <taxon>Clostridia</taxon>
        <taxon>Eubacteriales</taxon>
        <taxon>Oscillospiraceae</taxon>
        <taxon>Neglectibacter</taxon>
    </lineage>
</organism>
<sequence length="261" mass="29290">MNYIAVDDEPYALKDLEEELQRAAPNAVLHSFTLPGKALEYARSNPVDAAFLDIELGSANGLVLAKQLKDLQSRIQIIFVTSHEQYAVKAFELHATGYLMKPVTAEDIRRELTFLYKDSGRDKRVRVQTFGGFDVFVDGKPLEFKRSKSKELLAYLIDRHGANVTTGELCAALWEDEMGGAGQKSYLRTLLSDLRASLRRAGAGEILRKGFDSVAIVPELLDCDSYRFLEGDLQAVNSYRHDYLPAYSWAEFSVAALEERL</sequence>
<dbReference type="SUPFAM" id="SSF46894">
    <property type="entry name" value="C-terminal effector domain of the bipartite response regulators"/>
    <property type="match status" value="1"/>
</dbReference>
<protein>
    <recommendedName>
        <fullName evidence="1">Stage 0 sporulation protein A homolog</fullName>
    </recommendedName>
</protein>
<keyword evidence="7" id="KW-1185">Reference proteome</keyword>
<dbReference type="PROSITE" id="PS50110">
    <property type="entry name" value="RESPONSE_REGULATORY"/>
    <property type="match status" value="1"/>
</dbReference>
<dbReference type="InterPro" id="IPR051677">
    <property type="entry name" value="AfsR-DnrI-RedD_regulator"/>
</dbReference>
<dbReference type="Pfam" id="PF00072">
    <property type="entry name" value="Response_reg"/>
    <property type="match status" value="1"/>
</dbReference>
<dbReference type="GeneID" id="90531624"/>
<name>A0ABT1RW05_9FIRM</name>
<dbReference type="Gene3D" id="1.10.10.10">
    <property type="entry name" value="Winged helix-like DNA-binding domain superfamily/Winged helix DNA-binding domain"/>
    <property type="match status" value="1"/>
</dbReference>
<dbReference type="InterPro" id="IPR001789">
    <property type="entry name" value="Sig_transdc_resp-reg_receiver"/>
</dbReference>
<dbReference type="Proteomes" id="UP001524473">
    <property type="component" value="Unassembled WGS sequence"/>
</dbReference>
<proteinExistence type="predicted"/>